<organism evidence="2 3">
    <name type="scientific">Vibrio marinisediminis</name>
    <dbReference type="NCBI Taxonomy" id="2758441"/>
    <lineage>
        <taxon>Bacteria</taxon>
        <taxon>Pseudomonadati</taxon>
        <taxon>Pseudomonadota</taxon>
        <taxon>Gammaproteobacteria</taxon>
        <taxon>Vibrionales</taxon>
        <taxon>Vibrionaceae</taxon>
        <taxon>Vibrio</taxon>
    </lineage>
</organism>
<keyword evidence="3" id="KW-1185">Reference proteome</keyword>
<feature type="transmembrane region" description="Helical" evidence="1">
    <location>
        <begin position="81"/>
        <end position="99"/>
    </location>
</feature>
<accession>A0A7W2FRT7</accession>
<feature type="transmembrane region" description="Helical" evidence="1">
    <location>
        <begin position="52"/>
        <end position="69"/>
    </location>
</feature>
<gene>
    <name evidence="2" type="ORF">H2O73_12195</name>
</gene>
<evidence type="ECO:0000313" key="2">
    <source>
        <dbReference type="EMBL" id="MBA5763113.1"/>
    </source>
</evidence>
<sequence length="226" mass="25475">MKLELSPKKILTVHIALIILLLCANVLSRMKLVYFGDAITLFDFNAERNVPTFFSGFMILVCSALLYLIAVEHKKEQLSSIPWFGLSFIFLFLSFDEIVSVHETFTVPVRETFETSKLLYYAWVLPYGVALAIFVVTYSKFLLKLPKKTMALFVLSGSIFVIGAIGFEMLGGGQAETLGIDNTLYFIFYTCEEFLEMLGIAIFLYSLLLYITTDAKSLEIAVVNNS</sequence>
<dbReference type="AlphaFoldDB" id="A0A7W2FRT7"/>
<evidence type="ECO:0000256" key="1">
    <source>
        <dbReference type="SAM" id="Phobius"/>
    </source>
</evidence>
<name>A0A7W2FRT7_9VIBR</name>
<keyword evidence="1" id="KW-0472">Membrane</keyword>
<keyword evidence="1" id="KW-0812">Transmembrane</keyword>
<reference evidence="2 3" key="1">
    <citation type="submission" date="2020-07" db="EMBL/GenBank/DDBJ databases">
        <title>Vibrio marinisediminis sp. nov., isolated from marine sediment.</title>
        <authorList>
            <person name="Ji X."/>
        </authorList>
    </citation>
    <scope>NUCLEOTIDE SEQUENCE [LARGE SCALE GENOMIC DNA]</scope>
    <source>
        <strain evidence="2 3">404</strain>
    </source>
</reference>
<dbReference type="RefSeq" id="WP_182109133.1">
    <property type="nucleotide sequence ID" value="NZ_JACFYF010000007.1"/>
</dbReference>
<comment type="caution">
    <text evidence="2">The sequence shown here is derived from an EMBL/GenBank/DDBJ whole genome shotgun (WGS) entry which is preliminary data.</text>
</comment>
<feature type="transmembrane region" description="Helical" evidence="1">
    <location>
        <begin position="187"/>
        <end position="211"/>
    </location>
</feature>
<evidence type="ECO:0000313" key="3">
    <source>
        <dbReference type="Proteomes" id="UP000571701"/>
    </source>
</evidence>
<keyword evidence="1" id="KW-1133">Transmembrane helix</keyword>
<dbReference type="Proteomes" id="UP000571701">
    <property type="component" value="Unassembled WGS sequence"/>
</dbReference>
<feature type="transmembrane region" description="Helical" evidence="1">
    <location>
        <begin position="150"/>
        <end position="167"/>
    </location>
</feature>
<dbReference type="EMBL" id="JACFYF010000007">
    <property type="protein sequence ID" value="MBA5763113.1"/>
    <property type="molecule type" value="Genomic_DNA"/>
</dbReference>
<proteinExistence type="predicted"/>
<protein>
    <submittedName>
        <fullName evidence="2">Uncharacterized protein</fullName>
    </submittedName>
</protein>
<feature type="transmembrane region" description="Helical" evidence="1">
    <location>
        <begin position="119"/>
        <end position="138"/>
    </location>
</feature>